<evidence type="ECO:0000313" key="2">
    <source>
        <dbReference type="Proteomes" id="UP001374535"/>
    </source>
</evidence>
<dbReference type="PANTHER" id="PTHR11092:SF0">
    <property type="entry name" value="EPIMERASE FAMILY PROTEIN SDR39U1"/>
    <property type="match status" value="1"/>
</dbReference>
<evidence type="ECO:0008006" key="3">
    <source>
        <dbReference type="Google" id="ProtNLM"/>
    </source>
</evidence>
<name>A0AAQ3N499_VIGMU</name>
<accession>A0AAQ3N499</accession>
<protein>
    <recommendedName>
        <fullName evidence="3">NAD-dependent epimerase/dehydratase domain-containing protein</fullName>
    </recommendedName>
</protein>
<dbReference type="EMBL" id="CP144694">
    <property type="protein sequence ID" value="WVZ02083.1"/>
    <property type="molecule type" value="Genomic_DNA"/>
</dbReference>
<dbReference type="Proteomes" id="UP001374535">
    <property type="component" value="Chromosome 7"/>
</dbReference>
<dbReference type="Gene3D" id="3.40.50.720">
    <property type="entry name" value="NAD(P)-binding Rossmann-like Domain"/>
    <property type="match status" value="1"/>
</dbReference>
<dbReference type="AlphaFoldDB" id="A0AAQ3N499"/>
<proteinExistence type="predicted"/>
<sequence length="179" mass="20125">MEMCGATALTWSHTISPSLHLPRSLSTRETRSFRVWCVTNQDPKRQSYSCLSLGRWYYNLLRFPTLNLTSQKLKRDELCNFIASICLGTMLFVEHYIVNLHIEKGSKMIISVTGATGFIGRRLVQRLHAAKDFPGIKIAQEPEWKDSIQGSTGVVNLAGLPISTRWSPEVIAVLITSTT</sequence>
<reference evidence="1 2" key="1">
    <citation type="journal article" date="2023" name="Life. Sci Alliance">
        <title>Evolutionary insights into 3D genome organization and epigenetic landscape of Vigna mungo.</title>
        <authorList>
            <person name="Junaid A."/>
            <person name="Singh B."/>
            <person name="Bhatia S."/>
        </authorList>
    </citation>
    <scope>NUCLEOTIDE SEQUENCE [LARGE SCALE GENOMIC DNA]</scope>
    <source>
        <strain evidence="1">Urdbean</strain>
    </source>
</reference>
<dbReference type="PANTHER" id="PTHR11092">
    <property type="entry name" value="SUGAR NUCLEOTIDE EPIMERASE RELATED"/>
    <property type="match status" value="1"/>
</dbReference>
<dbReference type="InterPro" id="IPR036291">
    <property type="entry name" value="NAD(P)-bd_dom_sf"/>
</dbReference>
<gene>
    <name evidence="1" type="ORF">V8G54_022889</name>
</gene>
<evidence type="ECO:0000313" key="1">
    <source>
        <dbReference type="EMBL" id="WVZ02083.1"/>
    </source>
</evidence>
<keyword evidence="2" id="KW-1185">Reference proteome</keyword>
<dbReference type="SUPFAM" id="SSF51735">
    <property type="entry name" value="NAD(P)-binding Rossmann-fold domains"/>
    <property type="match status" value="1"/>
</dbReference>
<organism evidence="1 2">
    <name type="scientific">Vigna mungo</name>
    <name type="common">Black gram</name>
    <name type="synonym">Phaseolus mungo</name>
    <dbReference type="NCBI Taxonomy" id="3915"/>
    <lineage>
        <taxon>Eukaryota</taxon>
        <taxon>Viridiplantae</taxon>
        <taxon>Streptophyta</taxon>
        <taxon>Embryophyta</taxon>
        <taxon>Tracheophyta</taxon>
        <taxon>Spermatophyta</taxon>
        <taxon>Magnoliopsida</taxon>
        <taxon>eudicotyledons</taxon>
        <taxon>Gunneridae</taxon>
        <taxon>Pentapetalae</taxon>
        <taxon>rosids</taxon>
        <taxon>fabids</taxon>
        <taxon>Fabales</taxon>
        <taxon>Fabaceae</taxon>
        <taxon>Papilionoideae</taxon>
        <taxon>50 kb inversion clade</taxon>
        <taxon>NPAAA clade</taxon>
        <taxon>indigoferoid/millettioid clade</taxon>
        <taxon>Phaseoleae</taxon>
        <taxon>Vigna</taxon>
    </lineage>
</organism>